<dbReference type="GO" id="GO:0006446">
    <property type="term" value="P:regulation of translational initiation"/>
    <property type="evidence" value="ECO:0007669"/>
    <property type="project" value="TreeGrafter"/>
</dbReference>
<feature type="region of interest" description="Disordered" evidence="7">
    <location>
        <begin position="106"/>
        <end position="129"/>
    </location>
</feature>
<evidence type="ECO:0000256" key="7">
    <source>
        <dbReference type="SAM" id="MobiDB-lite"/>
    </source>
</evidence>
<dbReference type="EMBL" id="CATQJA010000804">
    <property type="protein sequence ID" value="CAJ0564116.1"/>
    <property type="molecule type" value="Genomic_DNA"/>
</dbReference>
<dbReference type="InterPro" id="IPR001498">
    <property type="entry name" value="Impact_N"/>
</dbReference>
<evidence type="ECO:0000256" key="4">
    <source>
        <dbReference type="ARBA" id="ARBA00022491"/>
    </source>
</evidence>
<evidence type="ECO:0000313" key="9">
    <source>
        <dbReference type="EMBL" id="CAJ0564116.1"/>
    </source>
</evidence>
<sequence>MPDIDEQAQELEVIESIFQDLISIVDGKNLRLSLDGFTASISLPPAYPSSSPPEFTISAPTWSQDQKRELQNELNEAYVENIGMPILFSWISIMKDFTDKVNGLTETQTTQDSIEDIEDEEPSSSQEIEPSYSTLPTIFTGETFHDRKSIFQAHMARVNSKAEVEAVMQKLLQNNKIAKATHNILAWRCNEMRHGKLVSLKDCEDDGETHASAKMLDIIEKMGAENVMVVVTRWYGGVHLGPDRFRIINNLTRAILAANGMENRR</sequence>
<dbReference type="Gene3D" id="3.30.230.30">
    <property type="entry name" value="Impact, N-terminal domain"/>
    <property type="match status" value="1"/>
</dbReference>
<dbReference type="SUPFAM" id="SSF54495">
    <property type="entry name" value="UBC-like"/>
    <property type="match status" value="1"/>
</dbReference>
<comment type="similarity">
    <text evidence="2">Belongs to the IMPACT family.</text>
</comment>
<dbReference type="InterPro" id="IPR006575">
    <property type="entry name" value="RWD_dom"/>
</dbReference>
<dbReference type="SMART" id="SM00591">
    <property type="entry name" value="RWD"/>
    <property type="match status" value="1"/>
</dbReference>
<dbReference type="GO" id="GO:0140469">
    <property type="term" value="P:GCN2-mediated signaling"/>
    <property type="evidence" value="ECO:0007669"/>
    <property type="project" value="TreeGrafter"/>
</dbReference>
<dbReference type="GO" id="GO:0005737">
    <property type="term" value="C:cytoplasm"/>
    <property type="evidence" value="ECO:0007669"/>
    <property type="project" value="UniProtKB-SubCell"/>
</dbReference>
<evidence type="ECO:0000256" key="2">
    <source>
        <dbReference type="ARBA" id="ARBA00007665"/>
    </source>
</evidence>
<keyword evidence="10" id="KW-1185">Reference proteome</keyword>
<dbReference type="PANTHER" id="PTHR16301:SF25">
    <property type="entry name" value="PROTEIN IMPACT"/>
    <property type="match status" value="1"/>
</dbReference>
<evidence type="ECO:0000313" key="10">
    <source>
        <dbReference type="Proteomes" id="UP001177023"/>
    </source>
</evidence>
<comment type="caution">
    <text evidence="9">The sequence shown here is derived from an EMBL/GenBank/DDBJ whole genome shotgun (WGS) entry which is preliminary data.</text>
</comment>
<evidence type="ECO:0000256" key="3">
    <source>
        <dbReference type="ARBA" id="ARBA00022490"/>
    </source>
</evidence>
<keyword evidence="3" id="KW-0963">Cytoplasm</keyword>
<dbReference type="Gene3D" id="3.10.110.10">
    <property type="entry name" value="Ubiquitin Conjugating Enzyme"/>
    <property type="match status" value="1"/>
</dbReference>
<feature type="compositionally biased region" description="Acidic residues" evidence="7">
    <location>
        <begin position="113"/>
        <end position="122"/>
    </location>
</feature>
<dbReference type="Proteomes" id="UP001177023">
    <property type="component" value="Unassembled WGS sequence"/>
</dbReference>
<keyword evidence="4" id="KW-0678">Repressor</keyword>
<dbReference type="InterPro" id="IPR023582">
    <property type="entry name" value="Impact"/>
</dbReference>
<accession>A0AA36C9T5</accession>
<name>A0AA36C9T5_9BILA</name>
<dbReference type="PANTHER" id="PTHR16301">
    <property type="entry name" value="IMPACT-RELATED"/>
    <property type="match status" value="1"/>
</dbReference>
<reference evidence="9" key="1">
    <citation type="submission" date="2023-06" db="EMBL/GenBank/DDBJ databases">
        <authorList>
            <person name="Delattre M."/>
        </authorList>
    </citation>
    <scope>NUCLEOTIDE SEQUENCE</scope>
    <source>
        <strain evidence="9">AF72</strain>
    </source>
</reference>
<keyword evidence="5" id="KW-0810">Translation regulation</keyword>
<evidence type="ECO:0000259" key="8">
    <source>
        <dbReference type="PROSITE" id="PS50908"/>
    </source>
</evidence>
<evidence type="ECO:0000256" key="5">
    <source>
        <dbReference type="ARBA" id="ARBA00022845"/>
    </source>
</evidence>
<dbReference type="PROSITE" id="PS50908">
    <property type="entry name" value="RWD"/>
    <property type="match status" value="1"/>
</dbReference>
<dbReference type="AlphaFoldDB" id="A0AA36C9T5"/>
<evidence type="ECO:0000256" key="1">
    <source>
        <dbReference type="ARBA" id="ARBA00004496"/>
    </source>
</evidence>
<dbReference type="InterPro" id="IPR036956">
    <property type="entry name" value="Impact_N_sf"/>
</dbReference>
<dbReference type="Pfam" id="PF01205">
    <property type="entry name" value="Impact_N"/>
    <property type="match status" value="1"/>
</dbReference>
<dbReference type="SUPFAM" id="SSF54211">
    <property type="entry name" value="Ribosomal protein S5 domain 2-like"/>
    <property type="match status" value="1"/>
</dbReference>
<comment type="subcellular location">
    <subcellularLocation>
        <location evidence="1">Cytoplasm</location>
    </subcellularLocation>
</comment>
<evidence type="ECO:0000256" key="6">
    <source>
        <dbReference type="ARBA" id="ARBA00023016"/>
    </source>
</evidence>
<protein>
    <recommendedName>
        <fullName evidence="8">RWD domain-containing protein</fullName>
    </recommendedName>
</protein>
<proteinExistence type="inferred from homology"/>
<dbReference type="InterPro" id="IPR020568">
    <property type="entry name" value="Ribosomal_Su5_D2-typ_SF"/>
</dbReference>
<organism evidence="9 10">
    <name type="scientific">Mesorhabditis spiculigera</name>
    <dbReference type="NCBI Taxonomy" id="96644"/>
    <lineage>
        <taxon>Eukaryota</taxon>
        <taxon>Metazoa</taxon>
        <taxon>Ecdysozoa</taxon>
        <taxon>Nematoda</taxon>
        <taxon>Chromadorea</taxon>
        <taxon>Rhabditida</taxon>
        <taxon>Rhabditina</taxon>
        <taxon>Rhabditomorpha</taxon>
        <taxon>Rhabditoidea</taxon>
        <taxon>Rhabditidae</taxon>
        <taxon>Mesorhabditinae</taxon>
        <taxon>Mesorhabditis</taxon>
    </lineage>
</organism>
<feature type="domain" description="RWD" evidence="8">
    <location>
        <begin position="9"/>
        <end position="101"/>
    </location>
</feature>
<dbReference type="Pfam" id="PF05773">
    <property type="entry name" value="RWD"/>
    <property type="match status" value="1"/>
</dbReference>
<dbReference type="InterPro" id="IPR016135">
    <property type="entry name" value="UBQ-conjugating_enzyme/RWD"/>
</dbReference>
<keyword evidence="6" id="KW-0346">Stress response</keyword>
<feature type="non-terminal residue" evidence="9">
    <location>
        <position position="265"/>
    </location>
</feature>
<gene>
    <name evidence="9" type="ORF">MSPICULIGERA_LOCUS2809</name>
</gene>